<sequence>MAAIVETLLPMGGVLVGAAATLLGQLVATRERKREVDAAGEATMREERKHAILDFLDISQQVGTIAMRRHLGDELPEDVHAKTDLMWLRQKYIEIAGSPALQRVTREFADRLMTATYREVPAGIPLRQYLEEGRTPVIEAAREELGFA</sequence>
<organism evidence="1 2">
    <name type="scientific">Nonomuraea mangrovi</name>
    <dbReference type="NCBI Taxonomy" id="2316207"/>
    <lineage>
        <taxon>Bacteria</taxon>
        <taxon>Bacillati</taxon>
        <taxon>Actinomycetota</taxon>
        <taxon>Actinomycetes</taxon>
        <taxon>Streptosporangiales</taxon>
        <taxon>Streptosporangiaceae</taxon>
        <taxon>Nonomuraea</taxon>
    </lineage>
</organism>
<dbReference type="RefSeq" id="WP_379578172.1">
    <property type="nucleotide sequence ID" value="NZ_JBHUFV010000055.1"/>
</dbReference>
<protein>
    <submittedName>
        <fullName evidence="1">Uncharacterized protein</fullName>
    </submittedName>
</protein>
<evidence type="ECO:0000313" key="2">
    <source>
        <dbReference type="Proteomes" id="UP001597368"/>
    </source>
</evidence>
<keyword evidence="2" id="KW-1185">Reference proteome</keyword>
<comment type="caution">
    <text evidence="1">The sequence shown here is derived from an EMBL/GenBank/DDBJ whole genome shotgun (WGS) entry which is preliminary data.</text>
</comment>
<proteinExistence type="predicted"/>
<dbReference type="Proteomes" id="UP001597368">
    <property type="component" value="Unassembled WGS sequence"/>
</dbReference>
<gene>
    <name evidence="1" type="ORF">ACFSKW_37670</name>
</gene>
<name>A0ABW4T702_9ACTN</name>
<reference evidence="2" key="1">
    <citation type="journal article" date="2019" name="Int. J. Syst. Evol. Microbiol.">
        <title>The Global Catalogue of Microorganisms (GCM) 10K type strain sequencing project: providing services to taxonomists for standard genome sequencing and annotation.</title>
        <authorList>
            <consortium name="The Broad Institute Genomics Platform"/>
            <consortium name="The Broad Institute Genome Sequencing Center for Infectious Disease"/>
            <person name="Wu L."/>
            <person name="Ma J."/>
        </authorList>
    </citation>
    <scope>NUCLEOTIDE SEQUENCE [LARGE SCALE GENOMIC DNA]</scope>
    <source>
        <strain evidence="2">ICMP 6774ER</strain>
    </source>
</reference>
<accession>A0ABW4T702</accession>
<evidence type="ECO:0000313" key="1">
    <source>
        <dbReference type="EMBL" id="MFD1937213.1"/>
    </source>
</evidence>
<dbReference type="EMBL" id="JBHUFV010000055">
    <property type="protein sequence ID" value="MFD1937213.1"/>
    <property type="molecule type" value="Genomic_DNA"/>
</dbReference>